<reference evidence="1 2" key="1">
    <citation type="journal article" date="2019" name="Int. J. Syst. Evol. Microbiol.">
        <title>The Global Catalogue of Microorganisms (GCM) 10K type strain sequencing project: providing services to taxonomists for standard genome sequencing and annotation.</title>
        <authorList>
            <consortium name="The Broad Institute Genomics Platform"/>
            <consortium name="The Broad Institute Genome Sequencing Center for Infectious Disease"/>
            <person name="Wu L."/>
            <person name="Ma J."/>
        </authorList>
    </citation>
    <scope>NUCLEOTIDE SEQUENCE [LARGE SCALE GENOMIC DNA]</scope>
    <source>
        <strain evidence="1 2">JCM 6835</strain>
    </source>
</reference>
<dbReference type="Proteomes" id="UP001501666">
    <property type="component" value="Unassembled WGS sequence"/>
</dbReference>
<proteinExistence type="predicted"/>
<comment type="caution">
    <text evidence="1">The sequence shown here is derived from an EMBL/GenBank/DDBJ whole genome shotgun (WGS) entry which is preliminary data.</text>
</comment>
<name>A0ABN3RTI7_9ACTN</name>
<evidence type="ECO:0000313" key="1">
    <source>
        <dbReference type="EMBL" id="GAA2660505.1"/>
    </source>
</evidence>
<keyword evidence="2" id="KW-1185">Reference proteome</keyword>
<evidence type="ECO:0000313" key="2">
    <source>
        <dbReference type="Proteomes" id="UP001501666"/>
    </source>
</evidence>
<organism evidence="1 2">
    <name type="scientific">Nonomuraea recticatena</name>
    <dbReference type="NCBI Taxonomy" id="46178"/>
    <lineage>
        <taxon>Bacteria</taxon>
        <taxon>Bacillati</taxon>
        <taxon>Actinomycetota</taxon>
        <taxon>Actinomycetes</taxon>
        <taxon>Streptosporangiales</taxon>
        <taxon>Streptosporangiaceae</taxon>
        <taxon>Nonomuraea</taxon>
    </lineage>
</organism>
<gene>
    <name evidence="1" type="ORF">GCM10010412_032940</name>
</gene>
<dbReference type="EMBL" id="BAAATE010000007">
    <property type="protein sequence ID" value="GAA2660505.1"/>
    <property type="molecule type" value="Genomic_DNA"/>
</dbReference>
<accession>A0ABN3RTI7</accession>
<protein>
    <submittedName>
        <fullName evidence="1">Uncharacterized protein</fullName>
    </submittedName>
</protein>
<sequence length="72" mass="7494">MVDEETRTPPRTNDGVVASNKITASEGTHVIIWLGGAFGAGNDVTVDGPFGRWPGLRGTQAVLAAVSVSEAW</sequence>